<reference evidence="1 2" key="1">
    <citation type="submission" date="2019-05" db="EMBL/GenBank/DDBJ databases">
        <title>Another draft genome of Portunus trituberculatus and its Hox gene families provides insights of decapod evolution.</title>
        <authorList>
            <person name="Jeong J.-H."/>
            <person name="Song I."/>
            <person name="Kim S."/>
            <person name="Choi T."/>
            <person name="Kim D."/>
            <person name="Ryu S."/>
            <person name="Kim W."/>
        </authorList>
    </citation>
    <scope>NUCLEOTIDE SEQUENCE [LARGE SCALE GENOMIC DNA]</scope>
    <source>
        <tissue evidence="1">Muscle</tissue>
    </source>
</reference>
<dbReference type="EMBL" id="VSRR010007027">
    <property type="protein sequence ID" value="MPC46066.1"/>
    <property type="molecule type" value="Genomic_DNA"/>
</dbReference>
<proteinExistence type="predicted"/>
<gene>
    <name evidence="1" type="ORF">E2C01_039776</name>
</gene>
<protein>
    <submittedName>
        <fullName evidence="1">Uncharacterized protein</fullName>
    </submittedName>
</protein>
<evidence type="ECO:0000313" key="1">
    <source>
        <dbReference type="EMBL" id="MPC46066.1"/>
    </source>
</evidence>
<dbReference type="Proteomes" id="UP000324222">
    <property type="component" value="Unassembled WGS sequence"/>
</dbReference>
<dbReference type="AlphaFoldDB" id="A0A5B7FKN9"/>
<accession>A0A5B7FKN9</accession>
<keyword evidence="2" id="KW-1185">Reference proteome</keyword>
<name>A0A5B7FKN9_PORTR</name>
<comment type="caution">
    <text evidence="1">The sequence shown here is derived from an EMBL/GenBank/DDBJ whole genome shotgun (WGS) entry which is preliminary data.</text>
</comment>
<sequence length="147" mass="16167">MEATWQQVSNNCRLVGQVMTHWYQLHTSDAQYAVGDCGWRYNPCKKRDPTPKLQRYWECGKAVHCSATTHSHHLQERGKDLSVGQIMYVTVTMNSWHDYFCGGEGNVAAAQGGVVKIAFATLSVDTSMLAGSCGVEARPDVQLDAGG</sequence>
<evidence type="ECO:0000313" key="2">
    <source>
        <dbReference type="Proteomes" id="UP000324222"/>
    </source>
</evidence>
<organism evidence="1 2">
    <name type="scientific">Portunus trituberculatus</name>
    <name type="common">Swimming crab</name>
    <name type="synonym">Neptunus trituberculatus</name>
    <dbReference type="NCBI Taxonomy" id="210409"/>
    <lineage>
        <taxon>Eukaryota</taxon>
        <taxon>Metazoa</taxon>
        <taxon>Ecdysozoa</taxon>
        <taxon>Arthropoda</taxon>
        <taxon>Crustacea</taxon>
        <taxon>Multicrustacea</taxon>
        <taxon>Malacostraca</taxon>
        <taxon>Eumalacostraca</taxon>
        <taxon>Eucarida</taxon>
        <taxon>Decapoda</taxon>
        <taxon>Pleocyemata</taxon>
        <taxon>Brachyura</taxon>
        <taxon>Eubrachyura</taxon>
        <taxon>Portunoidea</taxon>
        <taxon>Portunidae</taxon>
        <taxon>Portuninae</taxon>
        <taxon>Portunus</taxon>
    </lineage>
</organism>